<dbReference type="SMART" id="SM00939">
    <property type="entry name" value="PepX_C"/>
    <property type="match status" value="1"/>
</dbReference>
<dbReference type="GO" id="GO:0008239">
    <property type="term" value="F:dipeptidyl-peptidase activity"/>
    <property type="evidence" value="ECO:0007669"/>
    <property type="project" value="InterPro"/>
</dbReference>
<dbReference type="SUPFAM" id="SSF53474">
    <property type="entry name" value="alpha/beta-Hydrolases"/>
    <property type="match status" value="1"/>
</dbReference>
<gene>
    <name evidence="3" type="ORF">H9K76_21275</name>
</gene>
<dbReference type="RefSeq" id="WP_187597252.1">
    <property type="nucleotide sequence ID" value="NZ_CP060714.1"/>
</dbReference>
<proteinExistence type="predicted"/>
<sequence>MSDLDTNGAAWAVSPGEYSRGREAQWSVGAPRSQYLRMRDGCRLAVDVYLPMDGDAPGDRFPVIAVMTPYYRRFKVSSEGAEPAPNIAIYRDFFVPRGYALVVLDVRGSGASFGRRDAFRSPKERGDYLELAEWIASQPWCNGSIGATGISYLGAASCFLGSTGHPAVKAVAPLFAVSDTYSDHVFPGGIMCKTVTSNYDDLIRALDWDLRDELKAYAYFSDPRYCGPAPVDDDPQGVLVQEAIEEHKDSFMLRDMAAEMAFREEGCLHDPELHSGACSPYWYLHEVAGKVAVYSVSGWYDGSAFVHGSISRFLTLKGASDRLLLGPWDHGARANGSPWRTPGRSAPDFPILAEVLRFFDHHLAGRPTGIENEDPVHYFCTHAEEWRSAPQWPPVSSPGLWHLRPGRLDLTAQERVATVEHQTKFTVSTGTHTRFERLAAQATVDYYSDWARNEAHMLSFVSDPLPDDLELGGHVRLDLTLSSSESDGAIFAYLSELESDGQLRFITDGCLRLAHRQTSAPPPRYQAVWPYREYSRSHARRMTPLVMEQVQIALLPVGWRLKAGSRLKLSLSGADAEHFQQVPHGRPPRFSFELGGPRGCVLRLPVVSRGD</sequence>
<feature type="domain" description="Xaa-Pro dipeptidyl-peptidase C-terminal" evidence="2">
    <location>
        <begin position="356"/>
        <end position="603"/>
    </location>
</feature>
<dbReference type="Gene3D" id="2.60.120.260">
    <property type="entry name" value="Galactose-binding domain-like"/>
    <property type="match status" value="1"/>
</dbReference>
<dbReference type="InterPro" id="IPR008979">
    <property type="entry name" value="Galactose-bd-like_sf"/>
</dbReference>
<evidence type="ECO:0000256" key="1">
    <source>
        <dbReference type="ARBA" id="ARBA00022801"/>
    </source>
</evidence>
<dbReference type="InterPro" id="IPR005674">
    <property type="entry name" value="CocE/Ser_esterase"/>
</dbReference>
<dbReference type="InterPro" id="IPR013736">
    <property type="entry name" value="Xaa-Pro_dipept_C"/>
</dbReference>
<reference evidence="3 4" key="1">
    <citation type="submission" date="2020-08" db="EMBL/GenBank/DDBJ databases">
        <title>Genome sequence of Diaphorobacter ruginosibacter DSM 27467T.</title>
        <authorList>
            <person name="Hyun D.-W."/>
            <person name="Bae J.-W."/>
        </authorList>
    </citation>
    <scope>NUCLEOTIDE SEQUENCE [LARGE SCALE GENOMIC DNA]</scope>
    <source>
        <strain evidence="3 4">DSM 27467</strain>
    </source>
</reference>
<protein>
    <submittedName>
        <fullName evidence="3">CocE/NonD family hydrolase</fullName>
    </submittedName>
</protein>
<keyword evidence="4" id="KW-1185">Reference proteome</keyword>
<dbReference type="SUPFAM" id="SSF49785">
    <property type="entry name" value="Galactose-binding domain-like"/>
    <property type="match status" value="1"/>
</dbReference>
<evidence type="ECO:0000259" key="2">
    <source>
        <dbReference type="SMART" id="SM00939"/>
    </source>
</evidence>
<dbReference type="EMBL" id="CP060714">
    <property type="protein sequence ID" value="QNN56987.1"/>
    <property type="molecule type" value="Genomic_DNA"/>
</dbReference>
<evidence type="ECO:0000313" key="3">
    <source>
        <dbReference type="EMBL" id="QNN56987.1"/>
    </source>
</evidence>
<dbReference type="Proteomes" id="UP000515811">
    <property type="component" value="Chromosome"/>
</dbReference>
<accession>A0A7G9RN12</accession>
<dbReference type="InterPro" id="IPR029058">
    <property type="entry name" value="AB_hydrolase_fold"/>
</dbReference>
<dbReference type="InterPro" id="IPR000383">
    <property type="entry name" value="Xaa-Pro-like_dom"/>
</dbReference>
<dbReference type="KEGG" id="drg:H9K76_21275"/>
<name>A0A7G9RN12_9BURK</name>
<dbReference type="Gene3D" id="3.40.50.1820">
    <property type="entry name" value="alpha/beta hydrolase"/>
    <property type="match status" value="2"/>
</dbReference>
<dbReference type="NCBIfam" id="TIGR00976">
    <property type="entry name" value="CocE_NonD"/>
    <property type="match status" value="1"/>
</dbReference>
<dbReference type="Pfam" id="PF08530">
    <property type="entry name" value="PepX_C"/>
    <property type="match status" value="1"/>
</dbReference>
<keyword evidence="1 3" id="KW-0378">Hydrolase</keyword>
<organism evidence="3 4">
    <name type="scientific">Diaphorobacter ruginosibacter</name>
    <dbReference type="NCBI Taxonomy" id="1715720"/>
    <lineage>
        <taxon>Bacteria</taxon>
        <taxon>Pseudomonadati</taxon>
        <taxon>Pseudomonadota</taxon>
        <taxon>Betaproteobacteria</taxon>
        <taxon>Burkholderiales</taxon>
        <taxon>Comamonadaceae</taxon>
        <taxon>Diaphorobacter</taxon>
    </lineage>
</organism>
<dbReference type="Pfam" id="PF02129">
    <property type="entry name" value="Peptidase_S15"/>
    <property type="match status" value="1"/>
</dbReference>
<dbReference type="AlphaFoldDB" id="A0A7G9RN12"/>
<evidence type="ECO:0000313" key="4">
    <source>
        <dbReference type="Proteomes" id="UP000515811"/>
    </source>
</evidence>